<accession>A0A3L8E4P1</accession>
<reference evidence="2" key="1">
    <citation type="journal article" date="2018" name="Genome Res.">
        <title>The genomic architecture and molecular evolution of ant odorant receptors.</title>
        <authorList>
            <person name="McKenzie S.K."/>
            <person name="Kronauer D.J.C."/>
        </authorList>
    </citation>
    <scope>NUCLEOTIDE SEQUENCE [LARGE SCALE GENOMIC DNA]</scope>
    <source>
        <strain evidence="2">Clonal line C1</strain>
    </source>
</reference>
<comment type="caution">
    <text evidence="2">The sequence shown here is derived from an EMBL/GenBank/DDBJ whole genome shotgun (WGS) entry which is preliminary data.</text>
</comment>
<feature type="transmembrane region" description="Helical" evidence="1">
    <location>
        <begin position="51"/>
        <end position="77"/>
    </location>
</feature>
<keyword evidence="1" id="KW-0812">Transmembrane</keyword>
<dbReference type="OrthoDB" id="7666864at2759"/>
<keyword evidence="1" id="KW-1133">Transmembrane helix</keyword>
<keyword evidence="1" id="KW-0472">Membrane</keyword>
<gene>
    <name evidence="2" type="ORF">DMN91_001237</name>
</gene>
<reference evidence="2" key="2">
    <citation type="submission" date="2018-07" db="EMBL/GenBank/DDBJ databases">
        <authorList>
            <person name="Mckenzie S.K."/>
            <person name="Kronauer D.J.C."/>
        </authorList>
    </citation>
    <scope>NUCLEOTIDE SEQUENCE</scope>
    <source>
        <strain evidence="2">Clonal line C1</strain>
    </source>
</reference>
<evidence type="ECO:0000256" key="1">
    <source>
        <dbReference type="SAM" id="Phobius"/>
    </source>
</evidence>
<protein>
    <recommendedName>
        <fullName evidence="3">Transmembrane protein</fullName>
    </recommendedName>
</protein>
<dbReference type="EMBL" id="QOIP01000001">
    <property type="protein sequence ID" value="RLU27433.1"/>
    <property type="molecule type" value="Genomic_DNA"/>
</dbReference>
<feature type="transmembrane region" description="Helical" evidence="1">
    <location>
        <begin position="21"/>
        <end position="39"/>
    </location>
</feature>
<dbReference type="Proteomes" id="UP000279307">
    <property type="component" value="Chromosome 1"/>
</dbReference>
<evidence type="ECO:0008006" key="3">
    <source>
        <dbReference type="Google" id="ProtNLM"/>
    </source>
</evidence>
<proteinExistence type="predicted"/>
<name>A0A3L8E4P1_OOCBI</name>
<evidence type="ECO:0000313" key="2">
    <source>
        <dbReference type="EMBL" id="RLU27433.1"/>
    </source>
</evidence>
<sequence length="205" mass="23611">MHDIRLHKYYYQAGSGYSSNSLSLIGISFASFFQIYRFLVADRNLRRLLNLSSYCGAVTVVTFIFAAIMAFCSIAVISVKEGKFASLSLFRQSIRAGLKRDQRISSRASNAARTLIIDNLQKLPRMESVVNIIPPYKCIHKHLQRMSVFQEKTQKILRKEQLELEIMNSKASCIKKLLKLEEQSEWRRSRSPKVYHRPISAETSK</sequence>
<organism evidence="2">
    <name type="scientific">Ooceraea biroi</name>
    <name type="common">Clonal raider ant</name>
    <name type="synonym">Cerapachys biroi</name>
    <dbReference type="NCBI Taxonomy" id="2015173"/>
    <lineage>
        <taxon>Eukaryota</taxon>
        <taxon>Metazoa</taxon>
        <taxon>Ecdysozoa</taxon>
        <taxon>Arthropoda</taxon>
        <taxon>Hexapoda</taxon>
        <taxon>Insecta</taxon>
        <taxon>Pterygota</taxon>
        <taxon>Neoptera</taxon>
        <taxon>Endopterygota</taxon>
        <taxon>Hymenoptera</taxon>
        <taxon>Apocrita</taxon>
        <taxon>Aculeata</taxon>
        <taxon>Formicoidea</taxon>
        <taxon>Formicidae</taxon>
        <taxon>Dorylinae</taxon>
        <taxon>Ooceraea</taxon>
    </lineage>
</organism>
<dbReference type="AlphaFoldDB" id="A0A3L8E4P1"/>